<evidence type="ECO:0000259" key="17">
    <source>
        <dbReference type="PROSITE" id="PS50862"/>
    </source>
</evidence>
<name>A0A0D8XU82_DICVI</name>
<keyword evidence="11" id="KW-0496">Mitochondrion</keyword>
<dbReference type="AlphaFoldDB" id="A0A0D8XU82"/>
<evidence type="ECO:0000259" key="18">
    <source>
        <dbReference type="PROSITE" id="PS51447"/>
    </source>
</evidence>
<accession>A0A0D8XU82</accession>
<dbReference type="SMART" id="SM00896">
    <property type="entry name" value="FDX-ACB"/>
    <property type="match status" value="1"/>
</dbReference>
<dbReference type="PANTHER" id="PTHR11538">
    <property type="entry name" value="PHENYLALANYL-TRNA SYNTHETASE"/>
    <property type="match status" value="1"/>
</dbReference>
<evidence type="ECO:0000256" key="10">
    <source>
        <dbReference type="ARBA" id="ARBA00022990"/>
    </source>
</evidence>
<dbReference type="PROSITE" id="PS50862">
    <property type="entry name" value="AA_TRNA_LIGASE_II"/>
    <property type="match status" value="1"/>
</dbReference>
<dbReference type="PANTHER" id="PTHR11538:SF41">
    <property type="entry name" value="PHENYLALANINE--TRNA LIGASE, MITOCHONDRIAL"/>
    <property type="match status" value="1"/>
</dbReference>
<dbReference type="Gene3D" id="3.30.70.380">
    <property type="entry name" value="Ferrodoxin-fold anticodon-binding domain"/>
    <property type="match status" value="1"/>
</dbReference>
<dbReference type="InterPro" id="IPR036690">
    <property type="entry name" value="Fdx_antiC-bd_sf"/>
</dbReference>
<dbReference type="Proteomes" id="UP000053766">
    <property type="component" value="Unassembled WGS sequence"/>
</dbReference>
<dbReference type="SUPFAM" id="SSF55681">
    <property type="entry name" value="Class II aaRS and biotin synthetases"/>
    <property type="match status" value="1"/>
</dbReference>
<comment type="subcellular location">
    <subcellularLocation>
        <location evidence="1">Mitochondrion matrix</location>
    </subcellularLocation>
</comment>
<evidence type="ECO:0000256" key="3">
    <source>
        <dbReference type="ARBA" id="ARBA00011245"/>
    </source>
</evidence>
<dbReference type="GO" id="GO:0004826">
    <property type="term" value="F:phenylalanine-tRNA ligase activity"/>
    <property type="evidence" value="ECO:0007669"/>
    <property type="project" value="UniProtKB-EC"/>
</dbReference>
<keyword evidence="8" id="KW-0648">Protein biosynthesis</keyword>
<evidence type="ECO:0000256" key="8">
    <source>
        <dbReference type="ARBA" id="ARBA00022917"/>
    </source>
</evidence>
<dbReference type="GO" id="GO:0006432">
    <property type="term" value="P:phenylalanyl-tRNA aminoacylation"/>
    <property type="evidence" value="ECO:0007669"/>
    <property type="project" value="TreeGrafter"/>
</dbReference>
<evidence type="ECO:0000256" key="9">
    <source>
        <dbReference type="ARBA" id="ARBA00022946"/>
    </source>
</evidence>
<evidence type="ECO:0000256" key="6">
    <source>
        <dbReference type="ARBA" id="ARBA00022741"/>
    </source>
</evidence>
<dbReference type="CDD" id="cd00496">
    <property type="entry name" value="PheRS_alpha_core"/>
    <property type="match status" value="1"/>
</dbReference>
<evidence type="ECO:0000256" key="14">
    <source>
        <dbReference type="ARBA" id="ARBA00049255"/>
    </source>
</evidence>
<dbReference type="InterPro" id="IPR005121">
    <property type="entry name" value="Fdx_antiC-bd"/>
</dbReference>
<keyword evidence="12" id="KW-0030">Aminoacyl-tRNA synthetase</keyword>
<evidence type="ECO:0000256" key="7">
    <source>
        <dbReference type="ARBA" id="ARBA00022840"/>
    </source>
</evidence>
<evidence type="ECO:0000256" key="13">
    <source>
        <dbReference type="ARBA" id="ARBA00031194"/>
    </source>
</evidence>
<reference evidence="20" key="2">
    <citation type="journal article" date="2016" name="Sci. Rep.">
        <title>Dictyocaulus viviparus genome, variome and transcriptome elucidate lungworm biology and support future intervention.</title>
        <authorList>
            <person name="McNulty S.N."/>
            <person name="Strube C."/>
            <person name="Rosa B.A."/>
            <person name="Martin J.C."/>
            <person name="Tyagi R."/>
            <person name="Choi Y.J."/>
            <person name="Wang Q."/>
            <person name="Hallsworth Pepin K."/>
            <person name="Zhang X."/>
            <person name="Ozersky P."/>
            <person name="Wilson R.K."/>
            <person name="Sternberg P.W."/>
            <person name="Gasser R.B."/>
            <person name="Mitreva M."/>
        </authorList>
    </citation>
    <scope>NUCLEOTIDE SEQUENCE [LARGE SCALE GENOMIC DNA]</scope>
    <source>
        <strain evidence="20">HannoverDv2000</strain>
    </source>
</reference>
<proteinExistence type="inferred from homology"/>
<keyword evidence="6" id="KW-0547">Nucleotide-binding</keyword>
<dbReference type="Gene3D" id="3.30.930.10">
    <property type="entry name" value="Bira Bifunctional Protein, Domain 2"/>
    <property type="match status" value="1"/>
</dbReference>
<dbReference type="SUPFAM" id="SSF54991">
    <property type="entry name" value="Anticodon-binding domain of PheRS"/>
    <property type="match status" value="1"/>
</dbReference>
<evidence type="ECO:0000256" key="12">
    <source>
        <dbReference type="ARBA" id="ARBA00023146"/>
    </source>
</evidence>
<evidence type="ECO:0000256" key="1">
    <source>
        <dbReference type="ARBA" id="ARBA00004305"/>
    </source>
</evidence>
<dbReference type="Pfam" id="PF03147">
    <property type="entry name" value="FDX-ACB"/>
    <property type="match status" value="1"/>
</dbReference>
<dbReference type="Pfam" id="PF01409">
    <property type="entry name" value="tRNA-synt_2d"/>
    <property type="match status" value="2"/>
</dbReference>
<keyword evidence="20" id="KW-1185">Reference proteome</keyword>
<feature type="domain" description="FDX-ACB" evidence="18">
    <location>
        <begin position="356"/>
        <end position="450"/>
    </location>
</feature>
<dbReference type="GO" id="GO:0000049">
    <property type="term" value="F:tRNA binding"/>
    <property type="evidence" value="ECO:0007669"/>
    <property type="project" value="InterPro"/>
</dbReference>
<evidence type="ECO:0000256" key="11">
    <source>
        <dbReference type="ARBA" id="ARBA00023128"/>
    </source>
</evidence>
<feature type="domain" description="Aminoacyl-transfer RNA synthetases class-II family profile" evidence="17">
    <location>
        <begin position="79"/>
        <end position="354"/>
    </location>
</feature>
<comment type="catalytic activity">
    <reaction evidence="14">
        <text>tRNA(Phe) + L-phenylalanine + ATP = L-phenylalanyl-tRNA(Phe) + AMP + diphosphate + H(+)</text>
        <dbReference type="Rhea" id="RHEA:19413"/>
        <dbReference type="Rhea" id="RHEA-COMP:9668"/>
        <dbReference type="Rhea" id="RHEA-COMP:9699"/>
        <dbReference type="ChEBI" id="CHEBI:15378"/>
        <dbReference type="ChEBI" id="CHEBI:30616"/>
        <dbReference type="ChEBI" id="CHEBI:33019"/>
        <dbReference type="ChEBI" id="CHEBI:58095"/>
        <dbReference type="ChEBI" id="CHEBI:78442"/>
        <dbReference type="ChEBI" id="CHEBI:78531"/>
        <dbReference type="ChEBI" id="CHEBI:456215"/>
        <dbReference type="EC" id="6.1.1.20"/>
    </reaction>
</comment>
<dbReference type="InterPro" id="IPR045864">
    <property type="entry name" value="aa-tRNA-synth_II/BPL/LPL"/>
</dbReference>
<dbReference type="GO" id="GO:0005759">
    <property type="term" value="C:mitochondrial matrix"/>
    <property type="evidence" value="ECO:0007669"/>
    <property type="project" value="UniProtKB-SubCell"/>
</dbReference>
<evidence type="ECO:0000313" key="19">
    <source>
        <dbReference type="EMBL" id="KJH48085.1"/>
    </source>
</evidence>
<reference evidence="19 20" key="1">
    <citation type="submission" date="2013-11" db="EMBL/GenBank/DDBJ databases">
        <title>Draft genome of the bovine lungworm Dictyocaulus viviparus.</title>
        <authorList>
            <person name="Mitreva M."/>
        </authorList>
    </citation>
    <scope>NUCLEOTIDE SEQUENCE [LARGE SCALE GENOMIC DNA]</scope>
    <source>
        <strain evidence="19 20">HannoverDv2000</strain>
    </source>
</reference>
<evidence type="ECO:0000256" key="4">
    <source>
        <dbReference type="ARBA" id="ARBA00012814"/>
    </source>
</evidence>
<dbReference type="EMBL" id="KN716280">
    <property type="protein sequence ID" value="KJH48085.1"/>
    <property type="molecule type" value="Genomic_DNA"/>
</dbReference>
<sequence length="450" mass="52312">MLKQRFCRLHNLKNLPISMFYFTSGNREKVVFTNSDRPETYTLDGKRFVTDQTWNISPTVRKLVKRHLLSEQFNPLTLLKQRIVDYMHEAYRKPGKIDIIFDRDRTPMFTVCENEGRIVSTFDNFDSLLVPLDHVSRKTTNTYYVNNSHCLRAHTSAHQYRLLQEGLDAFLIIGDVYRRDEIDSSHFPCFHQVEGVRLFSSHQLLNFMPGDNIPIFENGERTATKQEKHTDDAANALKIQLQCTLEELTSAIFGNDCVKRWVDTYFPFTHPSFELEIFHNGKWLEVLGCGIMEQRLLENAGVKNKVGWAFGLGLERIAMVLYDIPDIRLFWTKDSGFLSQFNGKSPMDYVKYKPISVHPQVIFDMSFYLPKGVVFDDMTANVFDTVRNVGGDLIEQVILTDEFINKRNQMSQTYRIVYRSHTRALTKAEVNVIHKQIACQLIQCYGVSLR</sequence>
<dbReference type="InterPro" id="IPR002319">
    <property type="entry name" value="Phenylalanyl-tRNA_Synthase"/>
</dbReference>
<gene>
    <name evidence="19" type="ORF">DICVIV_05791</name>
</gene>
<evidence type="ECO:0000256" key="16">
    <source>
        <dbReference type="ARBA" id="ARBA00073229"/>
    </source>
</evidence>
<dbReference type="EC" id="6.1.1.20" evidence="4"/>
<dbReference type="STRING" id="29172.A0A0D8XU82"/>
<dbReference type="FunFam" id="3.30.930.10:FF:000041">
    <property type="entry name" value="Phenylalanyl-tRNA synthetase 2, mitochondrial"/>
    <property type="match status" value="1"/>
</dbReference>
<evidence type="ECO:0000256" key="15">
    <source>
        <dbReference type="ARBA" id="ARBA00060211"/>
    </source>
</evidence>
<dbReference type="GO" id="GO:0005524">
    <property type="term" value="F:ATP binding"/>
    <property type="evidence" value="ECO:0007669"/>
    <property type="project" value="UniProtKB-KW"/>
</dbReference>
<comment type="subunit">
    <text evidence="3">Monomer.</text>
</comment>
<dbReference type="FunFam" id="3.30.70.380:FF:000002">
    <property type="entry name" value="phenylalanine--tRNA ligase, mitochondrial"/>
    <property type="match status" value="1"/>
</dbReference>
<evidence type="ECO:0000256" key="2">
    <source>
        <dbReference type="ARBA" id="ARBA00008226"/>
    </source>
</evidence>
<comment type="function">
    <text evidence="15">Is responsible for the charging of tRNA(Phe) with phenylalanine in mitochondrial translation. To a lesser extent, also catalyzes direct attachment of m-Tyr (an oxidized version of Phe) to tRNA(Phe), thereby opening the way for delivery of the misacylated tRNA to the ribosome and incorporation of ROS-damaged amino acid into proteins.</text>
</comment>
<keyword evidence="9" id="KW-0809">Transit peptide</keyword>
<keyword evidence="5 19" id="KW-0436">Ligase</keyword>
<protein>
    <recommendedName>
        <fullName evidence="16">Phenylalanine--tRNA ligase, mitochondrial</fullName>
        <ecNumber evidence="4">6.1.1.20</ecNumber>
    </recommendedName>
    <alternativeName>
        <fullName evidence="13">Phenylalanyl-tRNA synthetase</fullName>
    </alternativeName>
</protein>
<evidence type="ECO:0000256" key="5">
    <source>
        <dbReference type="ARBA" id="ARBA00022598"/>
    </source>
</evidence>
<keyword evidence="10" id="KW-0007">Acetylation</keyword>
<evidence type="ECO:0000313" key="20">
    <source>
        <dbReference type="Proteomes" id="UP000053766"/>
    </source>
</evidence>
<comment type="similarity">
    <text evidence="2">Belongs to the class-II aminoacyl-tRNA synthetase family.</text>
</comment>
<dbReference type="PROSITE" id="PS51447">
    <property type="entry name" value="FDX_ACB"/>
    <property type="match status" value="1"/>
</dbReference>
<keyword evidence="7" id="KW-0067">ATP-binding</keyword>
<organism evidence="19 20">
    <name type="scientific">Dictyocaulus viviparus</name>
    <name type="common">Bovine lungworm</name>
    <dbReference type="NCBI Taxonomy" id="29172"/>
    <lineage>
        <taxon>Eukaryota</taxon>
        <taxon>Metazoa</taxon>
        <taxon>Ecdysozoa</taxon>
        <taxon>Nematoda</taxon>
        <taxon>Chromadorea</taxon>
        <taxon>Rhabditida</taxon>
        <taxon>Rhabditina</taxon>
        <taxon>Rhabditomorpha</taxon>
        <taxon>Strongyloidea</taxon>
        <taxon>Metastrongylidae</taxon>
        <taxon>Dictyocaulus</taxon>
    </lineage>
</organism>
<dbReference type="OrthoDB" id="4457at2759"/>
<dbReference type="InterPro" id="IPR006195">
    <property type="entry name" value="aa-tRNA-synth_II"/>
</dbReference>